<feature type="compositionally biased region" description="Pro residues" evidence="1">
    <location>
        <begin position="260"/>
        <end position="271"/>
    </location>
</feature>
<feature type="domain" description="NodB homology" evidence="2">
    <location>
        <begin position="284"/>
        <end position="460"/>
    </location>
</feature>
<evidence type="ECO:0000256" key="1">
    <source>
        <dbReference type="SAM" id="MobiDB-lite"/>
    </source>
</evidence>
<sequence>MPHPLLSGGIALLLAVASGCGIVLPLPLTNAPTTLPAQPTTINFVPPSTVDGLTVRTITDDSAVRHIYAGHPELPSAPALTKRLAEVNAAAVRRFSRDAPAARPGTASTELNVGWQLTAASAGVYGVRLRTGSFTGGRWSNSLSTFWYDQTARRVHDSTGLLRDAAALGTLASIVRDRLRDLGQGTRVEAVKPTGALFDSLNFNPHGDLVAEFDDGQVAPERMGRVAVAVPTADATPLLSDFGRRAMAAVDSATPSSMPGSPPPGFTPGPQPTHEGPVDCAAARCVALTFDDGPGPDTGALLDALARYGARATFFTLGASAEAQPALMRRMAAARHLVAGHAWSHRDLATLDVRQISDELSRTQIAIGATTGRTPPLMRAPYGGVTPQVAESARALGLAIIGWSVDAADARDPDPASVARRATAGVRPGSIVLMHDGGHATVAALPRILTALAARGYVFVTVPELYGPHGMEPGQVHNVGSATPAP</sequence>
<dbReference type="InterPro" id="IPR011330">
    <property type="entry name" value="Glyco_hydro/deAcase_b/a-brl"/>
</dbReference>
<dbReference type="EMBL" id="JBHSFN010000014">
    <property type="protein sequence ID" value="MFC4588885.1"/>
    <property type="molecule type" value="Genomic_DNA"/>
</dbReference>
<dbReference type="RefSeq" id="WP_262842111.1">
    <property type="nucleotide sequence ID" value="NZ_JANZYP010000009.1"/>
</dbReference>
<dbReference type="EC" id="3.-.-.-" evidence="3"/>
<evidence type="ECO:0000313" key="4">
    <source>
        <dbReference type="Proteomes" id="UP001595891"/>
    </source>
</evidence>
<dbReference type="InterPro" id="IPR002509">
    <property type="entry name" value="NODB_dom"/>
</dbReference>
<dbReference type="CDD" id="cd10917">
    <property type="entry name" value="CE4_NodB_like_6s_7s"/>
    <property type="match status" value="1"/>
</dbReference>
<reference evidence="4" key="1">
    <citation type="journal article" date="2019" name="Int. J. Syst. Evol. Microbiol.">
        <title>The Global Catalogue of Microorganisms (GCM) 10K type strain sequencing project: providing services to taxonomists for standard genome sequencing and annotation.</title>
        <authorList>
            <consortium name="The Broad Institute Genomics Platform"/>
            <consortium name="The Broad Institute Genome Sequencing Center for Infectious Disease"/>
            <person name="Wu L."/>
            <person name="Ma J."/>
        </authorList>
    </citation>
    <scope>NUCLEOTIDE SEQUENCE [LARGE SCALE GENOMIC DNA]</scope>
    <source>
        <strain evidence="4">CCUG 49560</strain>
    </source>
</reference>
<gene>
    <name evidence="3" type="ORF">ACFO8L_22540</name>
</gene>
<feature type="region of interest" description="Disordered" evidence="1">
    <location>
        <begin position="251"/>
        <end position="275"/>
    </location>
</feature>
<evidence type="ECO:0000259" key="2">
    <source>
        <dbReference type="PROSITE" id="PS51677"/>
    </source>
</evidence>
<dbReference type="GO" id="GO:0016787">
    <property type="term" value="F:hydrolase activity"/>
    <property type="evidence" value="ECO:0007669"/>
    <property type="project" value="UniProtKB-KW"/>
</dbReference>
<name>A0ABV9EH27_9ACTN</name>
<dbReference type="Pfam" id="PF01522">
    <property type="entry name" value="Polysacc_deac_1"/>
    <property type="match status" value="1"/>
</dbReference>
<proteinExistence type="predicted"/>
<dbReference type="PANTHER" id="PTHR10587">
    <property type="entry name" value="GLYCOSYL TRANSFERASE-RELATED"/>
    <property type="match status" value="1"/>
</dbReference>
<keyword evidence="3" id="KW-0378">Hydrolase</keyword>
<dbReference type="SUPFAM" id="SSF88713">
    <property type="entry name" value="Glycoside hydrolase/deacetylase"/>
    <property type="match status" value="1"/>
</dbReference>
<protein>
    <submittedName>
        <fullName evidence="3">Polysaccharide deacetylase family protein</fullName>
        <ecNumber evidence="3">3.-.-.-</ecNumber>
    </submittedName>
</protein>
<dbReference type="PROSITE" id="PS51677">
    <property type="entry name" value="NODB"/>
    <property type="match status" value="1"/>
</dbReference>
<dbReference type="Gene3D" id="3.20.20.370">
    <property type="entry name" value="Glycoside hydrolase/deacetylase"/>
    <property type="match status" value="1"/>
</dbReference>
<evidence type="ECO:0000313" key="3">
    <source>
        <dbReference type="EMBL" id="MFC4588885.1"/>
    </source>
</evidence>
<accession>A0ABV9EH27</accession>
<dbReference type="Proteomes" id="UP001595891">
    <property type="component" value="Unassembled WGS sequence"/>
</dbReference>
<comment type="caution">
    <text evidence="3">The sequence shown here is derived from an EMBL/GenBank/DDBJ whole genome shotgun (WGS) entry which is preliminary data.</text>
</comment>
<keyword evidence="4" id="KW-1185">Reference proteome</keyword>
<organism evidence="3 4">
    <name type="scientific">Sphaerisporangium corydalis</name>
    <dbReference type="NCBI Taxonomy" id="1441875"/>
    <lineage>
        <taxon>Bacteria</taxon>
        <taxon>Bacillati</taxon>
        <taxon>Actinomycetota</taxon>
        <taxon>Actinomycetes</taxon>
        <taxon>Streptosporangiales</taxon>
        <taxon>Streptosporangiaceae</taxon>
        <taxon>Sphaerisporangium</taxon>
    </lineage>
</organism>
<dbReference type="InterPro" id="IPR050248">
    <property type="entry name" value="Polysacc_deacetylase_ArnD"/>
</dbReference>